<feature type="transmembrane region" description="Helical" evidence="1">
    <location>
        <begin position="21"/>
        <end position="42"/>
    </location>
</feature>
<sequence>MAQRDPNLSNWAVWATRLALWSLRLALFSLAVAAIGLTLARYDVIAKLAGFSALLGGGLISALALILGIAGLVAGRKGSDPSRPRGIAGVAISFAYVGFLATRPLVAGDAPAIHDITTDLSNPPQFEALPLRSDNLAGVGTMENWRKIHSEAYGDLAPITLSKPVAEATADAIRLAKQAGWQIVASDPARGHVEATASVSYIRFQDDVAIRIVPTADGRRSRVDMRSVSRVGIGDLGVNARRIRDFLEALAAE</sequence>
<gene>
    <name evidence="2" type="ORF">COO09_18500</name>
</gene>
<keyword evidence="1" id="KW-1133">Transmembrane helix</keyword>
<organism evidence="2 3">
    <name type="scientific">Rhizorhabdus dicambivorans</name>
    <dbReference type="NCBI Taxonomy" id="1850238"/>
    <lineage>
        <taxon>Bacteria</taxon>
        <taxon>Pseudomonadati</taxon>
        <taxon>Pseudomonadota</taxon>
        <taxon>Alphaproteobacteria</taxon>
        <taxon>Sphingomonadales</taxon>
        <taxon>Sphingomonadaceae</taxon>
        <taxon>Rhizorhabdus</taxon>
    </lineage>
</organism>
<protein>
    <submittedName>
        <fullName evidence="2">DUF1499 domain-containing protein</fullName>
    </submittedName>
</protein>
<evidence type="ECO:0000256" key="1">
    <source>
        <dbReference type="SAM" id="Phobius"/>
    </source>
</evidence>
<dbReference type="InterPro" id="IPR010865">
    <property type="entry name" value="DUF1499"/>
</dbReference>
<keyword evidence="3" id="KW-1185">Reference proteome</keyword>
<proteinExistence type="predicted"/>
<name>A0A2A4FT21_9SPHN</name>
<dbReference type="Proteomes" id="UP000218934">
    <property type="component" value="Unassembled WGS sequence"/>
</dbReference>
<dbReference type="AlphaFoldDB" id="A0A2A4FT21"/>
<keyword evidence="1" id="KW-0812">Transmembrane</keyword>
<accession>A0A2A4FT21</accession>
<comment type="caution">
    <text evidence="2">The sequence shown here is derived from an EMBL/GenBank/DDBJ whole genome shotgun (WGS) entry which is preliminary data.</text>
</comment>
<feature type="transmembrane region" description="Helical" evidence="1">
    <location>
        <begin position="48"/>
        <end position="74"/>
    </location>
</feature>
<evidence type="ECO:0000313" key="2">
    <source>
        <dbReference type="EMBL" id="PCE40844.1"/>
    </source>
</evidence>
<evidence type="ECO:0000313" key="3">
    <source>
        <dbReference type="Proteomes" id="UP000218934"/>
    </source>
</evidence>
<dbReference type="KEGG" id="rdi:CMV14_22565"/>
<reference evidence="2 3" key="1">
    <citation type="submission" date="2017-09" db="EMBL/GenBank/DDBJ databases">
        <title>The Catabolism of 3,6-Dichlorosalicylic acid is Initiated by the Cytochrome P450 Monooxygenase DsmABC in Rhizorhabdus dicambivorans Ndbn-20.</title>
        <authorList>
            <person name="Na L."/>
        </authorList>
    </citation>
    <scope>NUCLEOTIDE SEQUENCE [LARGE SCALE GENOMIC DNA]</scope>
    <source>
        <strain evidence="2 3">Ndbn-20m</strain>
    </source>
</reference>
<keyword evidence="1" id="KW-0472">Membrane</keyword>
<dbReference type="Pfam" id="PF07386">
    <property type="entry name" value="DUF1499"/>
    <property type="match status" value="1"/>
</dbReference>
<feature type="transmembrane region" description="Helical" evidence="1">
    <location>
        <begin position="86"/>
        <end position="106"/>
    </location>
</feature>
<dbReference type="EMBL" id="NWUF01000022">
    <property type="protein sequence ID" value="PCE40844.1"/>
    <property type="molecule type" value="Genomic_DNA"/>
</dbReference>